<evidence type="ECO:0000313" key="1">
    <source>
        <dbReference type="EMBL" id="GAA2521573.1"/>
    </source>
</evidence>
<dbReference type="SUPFAM" id="SSF158682">
    <property type="entry name" value="TerB-like"/>
    <property type="match status" value="1"/>
</dbReference>
<dbReference type="EMBL" id="BAAATM010000003">
    <property type="protein sequence ID" value="GAA2521573.1"/>
    <property type="molecule type" value="Genomic_DNA"/>
</dbReference>
<reference evidence="1 2" key="1">
    <citation type="journal article" date="2019" name="Int. J. Syst. Evol. Microbiol.">
        <title>The Global Catalogue of Microorganisms (GCM) 10K type strain sequencing project: providing services to taxonomists for standard genome sequencing and annotation.</title>
        <authorList>
            <consortium name="The Broad Institute Genomics Platform"/>
            <consortium name="The Broad Institute Genome Sequencing Center for Infectious Disease"/>
            <person name="Wu L."/>
            <person name="Ma J."/>
        </authorList>
    </citation>
    <scope>NUCLEOTIDE SEQUENCE [LARGE SCALE GENOMIC DNA]</scope>
    <source>
        <strain evidence="1 2">JCM 6924</strain>
    </source>
</reference>
<name>A0ABN3NGI1_9ACTN</name>
<comment type="caution">
    <text evidence="1">The sequence shown here is derived from an EMBL/GenBank/DDBJ whole genome shotgun (WGS) entry which is preliminary data.</text>
</comment>
<accession>A0ABN3NGI1</accession>
<proteinExistence type="predicted"/>
<gene>
    <name evidence="1" type="ORF">GCM10010423_12890</name>
</gene>
<protein>
    <submittedName>
        <fullName evidence="1">Uncharacterized protein</fullName>
    </submittedName>
</protein>
<sequence>MTPHWGVMTHVMPQGKGARCSRPGRVASAWGVAVIETPIDADGEDEADRKVVEQEREEIKEFVKGLSANDIKSGNWFTKLIAQAMNSYTEKVDWQYFQERYEGVPADAIVDQRIKMAARYAALEGGLSAGAYSAAIIATLGSLGGASAATVPAAVATMMVDVVFITRLQLRLAYDISVLYRVPLDVSDPEDMWKLIRVSFTIKSGEVVREGVLKAVPALVRPVIKRFYSKAVLSAAKGLPVVGKFLLQRNVIKVGIPVVGVPLAVVLNRYTTLLAGRHAQAVFRNEARVIETAEGLTKRSRHPQLMLWVAWLVIRAERKIADDEALLMRHLVRLVREQHEVVDEQLAQLVDVDPAEVWRRLDAEPGDLSDVVDAAERVATVDGPLTTREKAVIAELRQRCHRV</sequence>
<dbReference type="InterPro" id="IPR029024">
    <property type="entry name" value="TerB-like"/>
</dbReference>
<evidence type="ECO:0000313" key="2">
    <source>
        <dbReference type="Proteomes" id="UP001501095"/>
    </source>
</evidence>
<dbReference type="Proteomes" id="UP001501095">
    <property type="component" value="Unassembled WGS sequence"/>
</dbReference>
<keyword evidence="2" id="KW-1185">Reference proteome</keyword>
<organism evidence="1 2">
    <name type="scientific">Streptomyces levis</name>
    <dbReference type="NCBI Taxonomy" id="285566"/>
    <lineage>
        <taxon>Bacteria</taxon>
        <taxon>Bacillati</taxon>
        <taxon>Actinomycetota</taxon>
        <taxon>Actinomycetes</taxon>
        <taxon>Kitasatosporales</taxon>
        <taxon>Streptomycetaceae</taxon>
        <taxon>Streptomyces</taxon>
    </lineage>
</organism>